<comment type="cofactor">
    <cofactor evidence="13">
        <name>Zn(2+)</name>
        <dbReference type="ChEBI" id="CHEBI:29105"/>
    </cofactor>
</comment>
<evidence type="ECO:0000256" key="1">
    <source>
        <dbReference type="ARBA" id="ARBA00004609"/>
    </source>
</evidence>
<comment type="catalytic activity">
    <reaction evidence="12">
        <text>hydrogencarbonate + H(+) = CO2 + H2O</text>
        <dbReference type="Rhea" id="RHEA:10748"/>
        <dbReference type="ChEBI" id="CHEBI:15377"/>
        <dbReference type="ChEBI" id="CHEBI:15378"/>
        <dbReference type="ChEBI" id="CHEBI:16526"/>
        <dbReference type="ChEBI" id="CHEBI:17544"/>
        <dbReference type="EC" id="4.2.1.1"/>
    </reaction>
    <physiologicalReaction direction="left-to-right" evidence="12">
        <dbReference type="Rhea" id="RHEA:10749"/>
    </physiologicalReaction>
    <physiologicalReaction direction="right-to-left" evidence="12">
        <dbReference type="Rhea" id="RHEA:10750"/>
    </physiologicalReaction>
</comment>
<evidence type="ECO:0000313" key="16">
    <source>
        <dbReference type="EMBL" id="KAG0124467.1"/>
    </source>
</evidence>
<evidence type="ECO:0000256" key="5">
    <source>
        <dbReference type="ARBA" id="ARBA00022622"/>
    </source>
</evidence>
<feature type="region of interest" description="Disordered" evidence="14">
    <location>
        <begin position="126"/>
        <end position="156"/>
    </location>
</feature>
<dbReference type="OrthoDB" id="429145at2759"/>
<evidence type="ECO:0000313" key="18">
    <source>
        <dbReference type="Proteomes" id="UP000618051"/>
    </source>
</evidence>
<evidence type="ECO:0000256" key="8">
    <source>
        <dbReference type="ARBA" id="ARBA00023180"/>
    </source>
</evidence>
<reference evidence="16" key="1">
    <citation type="submission" date="2020-10" db="EMBL/GenBank/DDBJ databases">
        <title>Feather gene expression reveals the developmental basis of iridescence in African starlings.</title>
        <authorList>
            <person name="Rubenstein D.R."/>
        </authorList>
    </citation>
    <scope>NUCLEOTIDE SEQUENCE</scope>
    <source>
        <strain evidence="16">SS15</strain>
        <tissue evidence="16">Liver</tissue>
    </source>
</reference>
<feature type="compositionally biased region" description="Basic and acidic residues" evidence="14">
    <location>
        <begin position="248"/>
        <end position="277"/>
    </location>
</feature>
<comment type="caution">
    <text evidence="16">The sequence shown here is derived from an EMBL/GenBank/DDBJ whole genome shotgun (WGS) entry which is preliminary data.</text>
</comment>
<dbReference type="SMART" id="SM01057">
    <property type="entry name" value="Carb_anhydrase"/>
    <property type="match status" value="1"/>
</dbReference>
<dbReference type="GO" id="GO:0005886">
    <property type="term" value="C:plasma membrane"/>
    <property type="evidence" value="ECO:0007669"/>
    <property type="project" value="UniProtKB-SubCell"/>
</dbReference>
<evidence type="ECO:0000256" key="7">
    <source>
        <dbReference type="ARBA" id="ARBA00022833"/>
    </source>
</evidence>
<proteinExistence type="inferred from homology"/>
<dbReference type="InterPro" id="IPR001148">
    <property type="entry name" value="CA_dom"/>
</dbReference>
<feature type="domain" description="Alpha-carbonic anhydrase" evidence="15">
    <location>
        <begin position="340"/>
        <end position="605"/>
    </location>
</feature>
<dbReference type="Gene3D" id="3.10.200.10">
    <property type="entry name" value="Alpha carbonic anhydrase"/>
    <property type="match status" value="1"/>
</dbReference>
<keyword evidence="5" id="KW-0472">Membrane</keyword>
<evidence type="ECO:0000256" key="2">
    <source>
        <dbReference type="ARBA" id="ARBA00010718"/>
    </source>
</evidence>
<comment type="function">
    <text evidence="11">Catalyzes the reversible hydration of carbon dioxide into bicarbonate and protons and thus is essential to maintaining intracellular and extracellular pH. May stimulate the sodium/bicarbonate transporter activity of SLC4A4 that acts in pH homeostasis. It is essential for acid overload removal from the retina and retina epithelium, and acid release in the choriocapillaris in the choroid.</text>
</comment>
<name>A0A835TY35_9PASS</name>
<dbReference type="PROSITE" id="PS00162">
    <property type="entry name" value="ALPHA_CA_1"/>
    <property type="match status" value="1"/>
</dbReference>
<dbReference type="FunFam" id="3.10.200.10:FF:000003">
    <property type="entry name" value="Carbonic anhydrase 12"/>
    <property type="match status" value="1"/>
</dbReference>
<reference evidence="17" key="3">
    <citation type="submission" date="2022-01" db="EMBL/GenBank/DDBJ databases">
        <authorList>
            <person name="Rubenstein D.R."/>
        </authorList>
    </citation>
    <scope>NUCLEOTIDE SEQUENCE</scope>
    <source>
        <strain evidence="17">SS15</strain>
        <tissue evidence="17">Liver</tissue>
    </source>
</reference>
<dbReference type="EMBL" id="JADDUC020000024">
    <property type="protein sequence ID" value="KAI1231742.1"/>
    <property type="molecule type" value="Genomic_DNA"/>
</dbReference>
<dbReference type="EC" id="4.2.1.1" evidence="13"/>
<dbReference type="PANTHER" id="PTHR18952">
    <property type="entry name" value="CARBONIC ANHYDRASE"/>
    <property type="match status" value="1"/>
</dbReference>
<dbReference type="GO" id="GO:0098552">
    <property type="term" value="C:side of membrane"/>
    <property type="evidence" value="ECO:0007669"/>
    <property type="project" value="UniProtKB-KW"/>
</dbReference>
<accession>A0A835TY35</accession>
<organism evidence="16">
    <name type="scientific">Lamprotornis superbus</name>
    <dbReference type="NCBI Taxonomy" id="245042"/>
    <lineage>
        <taxon>Eukaryota</taxon>
        <taxon>Metazoa</taxon>
        <taxon>Chordata</taxon>
        <taxon>Craniata</taxon>
        <taxon>Vertebrata</taxon>
        <taxon>Euteleostomi</taxon>
        <taxon>Archelosauria</taxon>
        <taxon>Archosauria</taxon>
        <taxon>Dinosauria</taxon>
        <taxon>Saurischia</taxon>
        <taxon>Theropoda</taxon>
        <taxon>Coelurosauria</taxon>
        <taxon>Aves</taxon>
        <taxon>Neognathae</taxon>
        <taxon>Neoaves</taxon>
        <taxon>Telluraves</taxon>
        <taxon>Australaves</taxon>
        <taxon>Passeriformes</taxon>
        <taxon>Sturnidae</taxon>
        <taxon>Lamprotornis</taxon>
    </lineage>
</organism>
<evidence type="ECO:0000256" key="10">
    <source>
        <dbReference type="ARBA" id="ARBA00023288"/>
    </source>
</evidence>
<sequence length="664" mass="71551">MQCVSPVWWSWSHSQSDVLDGTRLRAGGREAAQRLQLGPHCPEFQRVEHGVAQAGDGDQHGRAVPEDVGPGVEVGVAALVGGIKDDTGQEGRVGHQGQQPDGDAGPGHLRLHRPVGAHGLATRLHPQLPLPQDEDDPQVGEERHEEGHHHVGHGDEDEVADAEGAVEHRDAPVCLQAVPAHQWQAAQDESQHPVDEDHGDGVVPGHPEPRPHALGHGQVALDADAHLVVDGGEDGRGVQGIGSQHVPRAKDGDVRVGDEQHGNPEAREAGEEVRDCQVAEEDGDGLVQVPGGQAGDDDEAVEDDGGDVDGELGDPQGQHQVMTPDLGVVGRAVGESIHVGHWCYRSQKCEQPQCEDPPRWHLVNVECKGSRQSPVNIVTQNVVYDKSLKPLTFEGYDVKGSAKWLLENNVKVALDGSPKIGGGGLGRKYKAVEFHLHWGVPGEPQNIPGSEHSIDGEKYPMELHVVHIREDASDVTEAKKTPDGLAVLAFFVKADEENKNYATLLNELENVQFKGESAQVDPLPLMSLLPPEEDLGRYYRYEGSLTTPDCYEGVTWTIFEKPVELSLRQLSQFAALHFDSKNSSAMTENFRPAQPLNGRKVLWSGASIALPVAKLLLLPLALTCTLSSLLAGTRCFIKPCKEGSGLTHINGFLLSPHSCGTARP</sequence>
<dbReference type="InterPro" id="IPR018338">
    <property type="entry name" value="Carbonic_anhydrase_a-class_CS"/>
</dbReference>
<evidence type="ECO:0000256" key="9">
    <source>
        <dbReference type="ARBA" id="ARBA00023239"/>
    </source>
</evidence>
<evidence type="ECO:0000256" key="11">
    <source>
        <dbReference type="ARBA" id="ARBA00045603"/>
    </source>
</evidence>
<comment type="subunit">
    <text evidence="3">Interacts with SLC4A4.</text>
</comment>
<dbReference type="GO" id="GO:0008270">
    <property type="term" value="F:zinc ion binding"/>
    <property type="evidence" value="ECO:0007669"/>
    <property type="project" value="UniProtKB-UniRule"/>
</dbReference>
<dbReference type="PROSITE" id="PS51144">
    <property type="entry name" value="ALPHA_CA_2"/>
    <property type="match status" value="1"/>
</dbReference>
<feature type="compositionally biased region" description="Basic and acidic residues" evidence="14">
    <location>
        <begin position="84"/>
        <end position="93"/>
    </location>
</feature>
<comment type="subcellular location">
    <subcellularLocation>
        <location evidence="1">Cell membrane</location>
        <topology evidence="1">Lipid-anchor</topology>
        <topology evidence="1">GPI-anchor</topology>
    </subcellularLocation>
</comment>
<evidence type="ECO:0000256" key="6">
    <source>
        <dbReference type="ARBA" id="ARBA00022723"/>
    </source>
</evidence>
<evidence type="ECO:0000256" key="3">
    <source>
        <dbReference type="ARBA" id="ARBA00011736"/>
    </source>
</evidence>
<keyword evidence="9 13" id="KW-0456">Lyase</keyword>
<feature type="region of interest" description="Disordered" evidence="14">
    <location>
        <begin position="230"/>
        <end position="308"/>
    </location>
</feature>
<dbReference type="InterPro" id="IPR023561">
    <property type="entry name" value="Carbonic_anhydrase_a-class"/>
</dbReference>
<feature type="compositionally biased region" description="Basic and acidic residues" evidence="14">
    <location>
        <begin position="189"/>
        <end position="200"/>
    </location>
</feature>
<dbReference type="EMBL" id="JADDUC010000024">
    <property type="protein sequence ID" value="KAG0124467.1"/>
    <property type="molecule type" value="Genomic_DNA"/>
</dbReference>
<feature type="compositionally biased region" description="Basic and acidic residues" evidence="14">
    <location>
        <begin position="140"/>
        <end position="154"/>
    </location>
</feature>
<feature type="region of interest" description="Disordered" evidence="14">
    <location>
        <begin position="182"/>
        <end position="215"/>
    </location>
</feature>
<evidence type="ECO:0000256" key="4">
    <source>
        <dbReference type="ARBA" id="ARBA00022475"/>
    </source>
</evidence>
<protein>
    <recommendedName>
        <fullName evidence="13">Carbonic anhydrase</fullName>
        <ecNumber evidence="13">4.2.1.1</ecNumber>
    </recommendedName>
</protein>
<evidence type="ECO:0000256" key="12">
    <source>
        <dbReference type="ARBA" id="ARBA00049061"/>
    </source>
</evidence>
<keyword evidence="10" id="KW-0449">Lipoprotein</keyword>
<feature type="compositionally biased region" description="Low complexity" evidence="14">
    <location>
        <begin position="95"/>
        <end position="108"/>
    </location>
</feature>
<dbReference type="Pfam" id="PF00194">
    <property type="entry name" value="Carb_anhydrase"/>
    <property type="match status" value="1"/>
</dbReference>
<keyword evidence="6 13" id="KW-0479">Metal-binding</keyword>
<keyword evidence="5" id="KW-0336">GPI-anchor</keyword>
<evidence type="ECO:0000256" key="13">
    <source>
        <dbReference type="RuleBase" id="RU367011"/>
    </source>
</evidence>
<feature type="region of interest" description="Disordered" evidence="14">
    <location>
        <begin position="84"/>
        <end position="113"/>
    </location>
</feature>
<feature type="compositionally biased region" description="Acidic residues" evidence="14">
    <location>
        <begin position="295"/>
        <end position="308"/>
    </location>
</feature>
<reference evidence="17 18" key="2">
    <citation type="journal article" date="2021" name="J. Hered.">
        <title>Feather Gene Expression Elucidates the Developmental Basis of Plumage Iridescence in African Starlings.</title>
        <authorList>
            <person name="Rubenstein D.R."/>
            <person name="Corvelo A."/>
            <person name="MacManes M.D."/>
            <person name="Maia R."/>
            <person name="Narzisi G."/>
            <person name="Rousaki A."/>
            <person name="Vandenabeele P."/>
            <person name="Shawkey M.D."/>
            <person name="Solomon J."/>
        </authorList>
    </citation>
    <scope>NUCLEOTIDE SEQUENCE [LARGE SCALE GENOMIC DNA]</scope>
    <source>
        <strain evidence="17">SS15</strain>
    </source>
</reference>
<gene>
    <name evidence="17" type="ORF">IHE44_0007374</name>
    <name evidence="16" type="ORF">IHE44_006206</name>
</gene>
<keyword evidence="4" id="KW-1003">Cell membrane</keyword>
<comment type="similarity">
    <text evidence="2 13">Belongs to the alpha-carbonic anhydrase family.</text>
</comment>
<dbReference type="GO" id="GO:0004089">
    <property type="term" value="F:carbonate dehydratase activity"/>
    <property type="evidence" value="ECO:0007669"/>
    <property type="project" value="UniProtKB-UniRule"/>
</dbReference>
<dbReference type="PANTHER" id="PTHR18952:SF95">
    <property type="entry name" value="CARBONIC ANHYDRASE 4"/>
    <property type="match status" value="1"/>
</dbReference>
<evidence type="ECO:0000259" key="15">
    <source>
        <dbReference type="PROSITE" id="PS51144"/>
    </source>
</evidence>
<keyword evidence="18" id="KW-1185">Reference proteome</keyword>
<evidence type="ECO:0000313" key="17">
    <source>
        <dbReference type="EMBL" id="KAI1231742.1"/>
    </source>
</evidence>
<dbReference type="Proteomes" id="UP000618051">
    <property type="component" value="Unassembled WGS sequence"/>
</dbReference>
<keyword evidence="7 13" id="KW-0862">Zinc</keyword>
<evidence type="ECO:0000256" key="14">
    <source>
        <dbReference type="SAM" id="MobiDB-lite"/>
    </source>
</evidence>
<keyword evidence="8" id="KW-0325">Glycoprotein</keyword>
<dbReference type="AlphaFoldDB" id="A0A835TY35"/>
<dbReference type="InterPro" id="IPR036398">
    <property type="entry name" value="CA_dom_sf"/>
</dbReference>
<comment type="function">
    <text evidence="13">Reversible hydration of carbon dioxide.</text>
</comment>
<dbReference type="SUPFAM" id="SSF51069">
    <property type="entry name" value="Carbonic anhydrase"/>
    <property type="match status" value="1"/>
</dbReference>